<keyword evidence="1" id="KW-0645">Protease</keyword>
<keyword evidence="2" id="KW-0378">Hydrolase</keyword>
<dbReference type="AlphaFoldDB" id="A0A6C0LHW8"/>
<organism evidence="5">
    <name type="scientific">viral metagenome</name>
    <dbReference type="NCBI Taxonomy" id="1070528"/>
    <lineage>
        <taxon>unclassified sequences</taxon>
        <taxon>metagenomes</taxon>
        <taxon>organismal metagenomes</taxon>
    </lineage>
</organism>
<proteinExistence type="predicted"/>
<feature type="region of interest" description="Disordered" evidence="3">
    <location>
        <begin position="1"/>
        <end position="43"/>
    </location>
</feature>
<dbReference type="SUPFAM" id="SSF54001">
    <property type="entry name" value="Cysteine proteinases"/>
    <property type="match status" value="1"/>
</dbReference>
<reference evidence="5" key="1">
    <citation type="journal article" date="2020" name="Nature">
        <title>Giant virus diversity and host interactions through global metagenomics.</title>
        <authorList>
            <person name="Schulz F."/>
            <person name="Roux S."/>
            <person name="Paez-Espino D."/>
            <person name="Jungbluth S."/>
            <person name="Walsh D.A."/>
            <person name="Denef V.J."/>
            <person name="McMahon K.D."/>
            <person name="Konstantinidis K.T."/>
            <person name="Eloe-Fadrosh E.A."/>
            <person name="Kyrpides N.C."/>
            <person name="Woyke T."/>
        </authorList>
    </citation>
    <scope>NUCLEOTIDE SEQUENCE</scope>
    <source>
        <strain evidence="5">GVMAG-M-3300027833-11</strain>
    </source>
</reference>
<name>A0A6C0LHW8_9ZZZZ</name>
<dbReference type="GO" id="GO:0008234">
    <property type="term" value="F:cysteine-type peptidase activity"/>
    <property type="evidence" value="ECO:0007669"/>
    <property type="project" value="InterPro"/>
</dbReference>
<dbReference type="GO" id="GO:0006508">
    <property type="term" value="P:proteolysis"/>
    <property type="evidence" value="ECO:0007669"/>
    <property type="project" value="UniProtKB-KW"/>
</dbReference>
<protein>
    <recommendedName>
        <fullName evidence="4">Ubiquitin-like protease family profile domain-containing protein</fullName>
    </recommendedName>
</protein>
<evidence type="ECO:0000256" key="1">
    <source>
        <dbReference type="ARBA" id="ARBA00022670"/>
    </source>
</evidence>
<dbReference type="EMBL" id="MN740503">
    <property type="protein sequence ID" value="QHU30020.1"/>
    <property type="molecule type" value="Genomic_DNA"/>
</dbReference>
<evidence type="ECO:0000256" key="2">
    <source>
        <dbReference type="ARBA" id="ARBA00022801"/>
    </source>
</evidence>
<accession>A0A6C0LHW8</accession>
<sequence>MPQSRKIHKKKSNKKHNKSSKVSSQITIKPICSPATPNDGAHQDTCYTPESLIKMKNLWNARHPDDKITTSDANKIWSELRNRFSGVCDTEKCWLRQSFVSNKLDHDIMNYTFAPDAPHSWKKNPNEWLTSTDISAVMKHFEKQYSQFAFIGPSPIDFDKQLMYGDCVWEELCKFSVKRMIKRRKRKIGIVFNTDPHTEDGEHWISMYIDLSMKEPYIFYFDSNGDTAMSEIIALSDRIIEQGKKIGMNISFYENHPKEHQLGDSECGMYSLYMIIELLTGKKKYEYFINERVPDKDVERFRNIYFNRQID</sequence>
<evidence type="ECO:0000313" key="5">
    <source>
        <dbReference type="EMBL" id="QHU30020.1"/>
    </source>
</evidence>
<dbReference type="InterPro" id="IPR003653">
    <property type="entry name" value="Peptidase_C48_C"/>
</dbReference>
<dbReference type="InterPro" id="IPR038765">
    <property type="entry name" value="Papain-like_cys_pep_sf"/>
</dbReference>
<feature type="compositionally biased region" description="Basic residues" evidence="3">
    <location>
        <begin position="1"/>
        <end position="19"/>
    </location>
</feature>
<dbReference type="Pfam" id="PF02902">
    <property type="entry name" value="Peptidase_C48"/>
    <property type="match status" value="1"/>
</dbReference>
<dbReference type="Gene3D" id="3.40.395.10">
    <property type="entry name" value="Adenoviral Proteinase, Chain A"/>
    <property type="match status" value="1"/>
</dbReference>
<evidence type="ECO:0000256" key="3">
    <source>
        <dbReference type="SAM" id="MobiDB-lite"/>
    </source>
</evidence>
<evidence type="ECO:0000259" key="4">
    <source>
        <dbReference type="Pfam" id="PF02902"/>
    </source>
</evidence>
<feature type="domain" description="Ubiquitin-like protease family profile" evidence="4">
    <location>
        <begin position="199"/>
        <end position="306"/>
    </location>
</feature>